<comment type="caution">
    <text evidence="3">The sequence shown here is derived from an EMBL/GenBank/DDBJ whole genome shotgun (WGS) entry which is preliminary data.</text>
</comment>
<organism evidence="3 4">
    <name type="scientific">Danaus chrysippus</name>
    <name type="common">African queen</name>
    <dbReference type="NCBI Taxonomy" id="151541"/>
    <lineage>
        <taxon>Eukaryota</taxon>
        <taxon>Metazoa</taxon>
        <taxon>Ecdysozoa</taxon>
        <taxon>Arthropoda</taxon>
        <taxon>Hexapoda</taxon>
        <taxon>Insecta</taxon>
        <taxon>Pterygota</taxon>
        <taxon>Neoptera</taxon>
        <taxon>Endopterygota</taxon>
        <taxon>Lepidoptera</taxon>
        <taxon>Glossata</taxon>
        <taxon>Ditrysia</taxon>
        <taxon>Papilionoidea</taxon>
        <taxon>Nymphalidae</taxon>
        <taxon>Danainae</taxon>
        <taxon>Danaini</taxon>
        <taxon>Danaina</taxon>
        <taxon>Danaus</taxon>
        <taxon>Anosia</taxon>
    </lineage>
</organism>
<evidence type="ECO:0000256" key="1">
    <source>
        <dbReference type="SAM" id="MobiDB-lite"/>
    </source>
</evidence>
<evidence type="ECO:0000313" key="4">
    <source>
        <dbReference type="Proteomes" id="UP000789524"/>
    </source>
</evidence>
<keyword evidence="2" id="KW-0472">Membrane</keyword>
<proteinExistence type="predicted"/>
<dbReference type="AlphaFoldDB" id="A0A8J2VYN8"/>
<accession>A0A8J2VYN8</accession>
<evidence type="ECO:0000313" key="3">
    <source>
        <dbReference type="EMBL" id="CAG9560169.1"/>
    </source>
</evidence>
<dbReference type="EMBL" id="CAKASE010000045">
    <property type="protein sequence ID" value="CAG9560169.1"/>
    <property type="molecule type" value="Genomic_DNA"/>
</dbReference>
<sequence>MSSRSDWVPIAAGVIVGAGLLALLYSAEQLDKEKQAAAKSPPARSPPARRVQARSSNESPGWFWGWNWNWGWDWGWVSGWAGDGKNWFPILGGATLLALMAFFCTKTWAK</sequence>
<protein>
    <submittedName>
        <fullName evidence="3">(African queen) hypothetical protein</fullName>
    </submittedName>
</protein>
<name>A0A8J2VYN8_9NEOP</name>
<gene>
    <name evidence="3" type="ORF">DCHRY22_LOCUS1887</name>
</gene>
<reference evidence="3" key="1">
    <citation type="submission" date="2021-09" db="EMBL/GenBank/DDBJ databases">
        <authorList>
            <person name="Martin H S."/>
        </authorList>
    </citation>
    <scope>NUCLEOTIDE SEQUENCE</scope>
</reference>
<keyword evidence="2" id="KW-0812">Transmembrane</keyword>
<feature type="region of interest" description="Disordered" evidence="1">
    <location>
        <begin position="35"/>
        <end position="58"/>
    </location>
</feature>
<keyword evidence="4" id="KW-1185">Reference proteome</keyword>
<keyword evidence="2" id="KW-1133">Transmembrane helix</keyword>
<feature type="compositionally biased region" description="Low complexity" evidence="1">
    <location>
        <begin position="37"/>
        <end position="58"/>
    </location>
</feature>
<feature type="transmembrane region" description="Helical" evidence="2">
    <location>
        <begin position="87"/>
        <end position="105"/>
    </location>
</feature>
<evidence type="ECO:0000256" key="2">
    <source>
        <dbReference type="SAM" id="Phobius"/>
    </source>
</evidence>
<feature type="transmembrane region" description="Helical" evidence="2">
    <location>
        <begin position="7"/>
        <end position="27"/>
    </location>
</feature>
<dbReference type="Proteomes" id="UP000789524">
    <property type="component" value="Unassembled WGS sequence"/>
</dbReference>